<comment type="caution">
    <text evidence="3">The sequence shown here is derived from an EMBL/GenBank/DDBJ whole genome shotgun (WGS) entry which is preliminary data.</text>
</comment>
<reference evidence="3" key="1">
    <citation type="submission" date="2020-05" db="EMBL/GenBank/DDBJ databases">
        <title>Phylogenomic resolution of chytrid fungi.</title>
        <authorList>
            <person name="Stajich J.E."/>
            <person name="Amses K."/>
            <person name="Simmons R."/>
            <person name="Seto K."/>
            <person name="Myers J."/>
            <person name="Bonds A."/>
            <person name="Quandt C.A."/>
            <person name="Barry K."/>
            <person name="Liu P."/>
            <person name="Grigoriev I."/>
            <person name="Longcore J.E."/>
            <person name="James T.Y."/>
        </authorList>
    </citation>
    <scope>NUCLEOTIDE SEQUENCE</scope>
    <source>
        <strain evidence="3">JEL0513</strain>
    </source>
</reference>
<dbReference type="PANTHER" id="PTHR13452:SF10">
    <property type="entry name" value="THUMP DOMAIN-CONTAINING PROTEIN 1"/>
    <property type="match status" value="1"/>
</dbReference>
<dbReference type="CDD" id="cd11717">
    <property type="entry name" value="THUMP_THUMPD1_like"/>
    <property type="match status" value="1"/>
</dbReference>
<sequence length="203" mass="22195">MVALLSEYADKIYGDEQHQTIDGEAVEDEEEDLEAAFAREVAGLNKPRDLKRFVWLSVGIECCLFVKCHDSICPTTLVAAILQDLTATKLQKTRYLQRIIPAAETCPAYMDQFVPMAQRVLSKHLLVDVAPAASTAVDRSSTAAVAVTNNPIKFSVVFSHRNNNSLTRDQVIPELAALVEAAARPTASVVVDIKNPDVCVVVE</sequence>
<proteinExistence type="predicted"/>
<dbReference type="SUPFAM" id="SSF143437">
    <property type="entry name" value="THUMP domain-like"/>
    <property type="match status" value="1"/>
</dbReference>
<dbReference type="GO" id="GO:0006400">
    <property type="term" value="P:tRNA modification"/>
    <property type="evidence" value="ECO:0007669"/>
    <property type="project" value="InterPro"/>
</dbReference>
<protein>
    <recommendedName>
        <fullName evidence="2">THUMP domain-containing protein</fullName>
    </recommendedName>
</protein>
<dbReference type="PROSITE" id="PS51165">
    <property type="entry name" value="THUMP"/>
    <property type="match status" value="1"/>
</dbReference>
<feature type="non-terminal residue" evidence="3">
    <location>
        <position position="203"/>
    </location>
</feature>
<accession>A0AAD5T009</accession>
<evidence type="ECO:0000259" key="2">
    <source>
        <dbReference type="PROSITE" id="PS51165"/>
    </source>
</evidence>
<dbReference type="PANTHER" id="PTHR13452">
    <property type="entry name" value="THUMP DOMAIN CONTAINING PROTEIN 1-RELATED"/>
    <property type="match status" value="1"/>
</dbReference>
<keyword evidence="4" id="KW-1185">Reference proteome</keyword>
<evidence type="ECO:0000256" key="1">
    <source>
        <dbReference type="PROSITE-ProRule" id="PRU00529"/>
    </source>
</evidence>
<dbReference type="Pfam" id="PF02926">
    <property type="entry name" value="THUMP"/>
    <property type="match status" value="1"/>
</dbReference>
<dbReference type="EMBL" id="JADGJH010001863">
    <property type="protein sequence ID" value="KAJ3108307.1"/>
    <property type="molecule type" value="Genomic_DNA"/>
</dbReference>
<organism evidence="3 4">
    <name type="scientific">Physocladia obscura</name>
    <dbReference type="NCBI Taxonomy" id="109957"/>
    <lineage>
        <taxon>Eukaryota</taxon>
        <taxon>Fungi</taxon>
        <taxon>Fungi incertae sedis</taxon>
        <taxon>Chytridiomycota</taxon>
        <taxon>Chytridiomycota incertae sedis</taxon>
        <taxon>Chytridiomycetes</taxon>
        <taxon>Chytridiales</taxon>
        <taxon>Chytriomycetaceae</taxon>
        <taxon>Physocladia</taxon>
    </lineage>
</organism>
<dbReference type="AlphaFoldDB" id="A0AAD5T009"/>
<gene>
    <name evidence="3" type="ORF">HK100_003455</name>
</gene>
<dbReference type="InterPro" id="IPR040183">
    <property type="entry name" value="THUMPD1-like"/>
</dbReference>
<evidence type="ECO:0000313" key="3">
    <source>
        <dbReference type="EMBL" id="KAJ3108307.1"/>
    </source>
</evidence>
<feature type="domain" description="THUMP" evidence="2">
    <location>
        <begin position="84"/>
        <end position="203"/>
    </location>
</feature>
<keyword evidence="1" id="KW-0694">RNA-binding</keyword>
<dbReference type="GO" id="GO:0003723">
    <property type="term" value="F:RNA binding"/>
    <property type="evidence" value="ECO:0007669"/>
    <property type="project" value="UniProtKB-UniRule"/>
</dbReference>
<name>A0AAD5T009_9FUNG</name>
<dbReference type="Gene3D" id="3.30.2300.10">
    <property type="entry name" value="THUMP superfamily"/>
    <property type="match status" value="1"/>
</dbReference>
<evidence type="ECO:0000313" key="4">
    <source>
        <dbReference type="Proteomes" id="UP001211907"/>
    </source>
</evidence>
<dbReference type="Proteomes" id="UP001211907">
    <property type="component" value="Unassembled WGS sequence"/>
</dbReference>
<dbReference type="InterPro" id="IPR004114">
    <property type="entry name" value="THUMP_dom"/>
</dbReference>